<evidence type="ECO:0000259" key="4">
    <source>
        <dbReference type="Pfam" id="PF25023"/>
    </source>
</evidence>
<keyword evidence="2" id="KW-0812">Transmembrane</keyword>
<dbReference type="InterPro" id="IPR006530">
    <property type="entry name" value="YD"/>
</dbReference>
<dbReference type="NCBIfam" id="TIGR01643">
    <property type="entry name" value="YD_repeat_2x"/>
    <property type="match status" value="4"/>
</dbReference>
<feature type="domain" description="Double-stranded DNA deaminase toxin A prePAAR motif" evidence="5">
    <location>
        <begin position="1"/>
        <end position="53"/>
    </location>
</feature>
<dbReference type="Pfam" id="PF25023">
    <property type="entry name" value="TEN_YD-shell"/>
    <property type="match status" value="1"/>
</dbReference>
<dbReference type="PANTHER" id="PTHR32305">
    <property type="match status" value="1"/>
</dbReference>
<keyword evidence="2" id="KW-1133">Transmembrane helix</keyword>
<proteinExistence type="predicted"/>
<name>A0A5X2DRF9_SALTM</name>
<evidence type="ECO:0000259" key="3">
    <source>
        <dbReference type="Pfam" id="PF20148"/>
    </source>
</evidence>
<dbReference type="InterPro" id="IPR057925">
    <property type="entry name" value="prePAAR_DddA"/>
</dbReference>
<dbReference type="InterPro" id="IPR056823">
    <property type="entry name" value="TEN-like_YD-shell"/>
</dbReference>
<organism evidence="6">
    <name type="scientific">Salmonella typhimurium</name>
    <dbReference type="NCBI Taxonomy" id="90371"/>
    <lineage>
        <taxon>Bacteria</taxon>
        <taxon>Pseudomonadati</taxon>
        <taxon>Pseudomonadota</taxon>
        <taxon>Gammaproteobacteria</taxon>
        <taxon>Enterobacterales</taxon>
        <taxon>Enterobacteriaceae</taxon>
        <taxon>Salmonella</taxon>
    </lineage>
</organism>
<dbReference type="InterPro" id="IPR045351">
    <property type="entry name" value="DUF6531"/>
</dbReference>
<dbReference type="AlphaFoldDB" id="A0A5X2DRF9"/>
<evidence type="ECO:0000313" key="6">
    <source>
        <dbReference type="EMBL" id="EBZ2314116.1"/>
    </source>
</evidence>
<feature type="transmembrane region" description="Helical" evidence="2">
    <location>
        <begin position="20"/>
        <end position="53"/>
    </location>
</feature>
<dbReference type="Gene3D" id="2.60.200.60">
    <property type="match status" value="1"/>
</dbReference>
<evidence type="ECO:0000256" key="2">
    <source>
        <dbReference type="SAM" id="Phobius"/>
    </source>
</evidence>
<dbReference type="InterPro" id="IPR031325">
    <property type="entry name" value="RHS_repeat"/>
</dbReference>
<dbReference type="CDD" id="cd14742">
    <property type="entry name" value="PAAR_RHS"/>
    <property type="match status" value="1"/>
</dbReference>
<keyword evidence="1" id="KW-0677">Repeat</keyword>
<sequence length="933" mass="103989">MYEAARVDDPIYHTSALAGFLIGAIIGIAIIALAAFAFFSCGFLAGLILGFMADQIASGVLQLGEAIGRSIHHTAGKILTGSENVSTNSRPAARAVLSTVKCDNHIAEKRIAQGSENIYINSQPAARKDDHTECDAVIEDGSPNVFLGGGTQTVLEISSEIPDWLRKVVDVLFVVASLLGGLAGAWRQAAKLGTKFGTKCAAKFIGGELVGMAVGEAISGLFSNPVDVTTGQKILLPETDFTLPGRLPVTCSRFYASHLETVGLLGRGWRLNWETSLRDDDEHITLTGVQGRELRYPKTMLTPGHQIFDPEEQLYLSRLHDGRYVLHYTDRSYYVFGDFDSDGMAYLLFMETPHRQRIVFGHEGGRLVRIASSSGHHLLLHRTQTPAGERLSRIELVQGGTRGNLVEYRYDDNGQLTGVVNRAGTQVRQFAYENGLMTAHSNATGFTCRYRWQELDGAPRVTEHDTSDGEHYRFDYDFAAGTTTVTGRQGETWQWWYDRETYITAHRTPGGGMYRFTYNEDHFPVNIELPGGRTVAYEYDIQNRVVKTTDPEGRVTQTQWNGEFDEITRTALDDDAVWKTQYNAHGQPVQETDPEGRVTQYAYDEQGQMCSRTDAAGGTQGGVRRETQQRDALGRLLRTENEHGQRTFSYNRLDQITAVTLTPTEAGQQQHRMQADTVRFEYDRSGWLTAEHAGNGSICYQRDALGNPTDITLPDGQHLTHLYYGSGHLLQTALDGLTVSEYERDSLHRQIMRTQGQLATYSGYDDDGLLSWQRSLASGSAPVLPGQRPARQGCVTSRDYYWNNHGEVGTIDDGLRGSVVYSYDRSGYLTGRSGQMYDHDRYYYDKAGNLLDNEGQGAVMSNRLPGCGRDRYGYNEWGELTTRRDQQLEWNAQGQLTRVISGNTETHYGYDALGRRTRKATYGRHTGHTARSR</sequence>
<accession>A0A5X2DRF9</accession>
<dbReference type="PANTHER" id="PTHR32305:SF15">
    <property type="entry name" value="PROTEIN RHSA-RELATED"/>
    <property type="match status" value="1"/>
</dbReference>
<dbReference type="InterPro" id="IPR050708">
    <property type="entry name" value="T6SS_VgrG/RHS"/>
</dbReference>
<dbReference type="EMBL" id="AAHQLT010000032">
    <property type="protein sequence ID" value="EBZ2314116.1"/>
    <property type="molecule type" value="Genomic_DNA"/>
</dbReference>
<dbReference type="Pfam" id="PF20148">
    <property type="entry name" value="DUF6531"/>
    <property type="match status" value="1"/>
</dbReference>
<evidence type="ECO:0000259" key="5">
    <source>
        <dbReference type="Pfam" id="PF25799"/>
    </source>
</evidence>
<feature type="non-terminal residue" evidence="6">
    <location>
        <position position="933"/>
    </location>
</feature>
<keyword evidence="2" id="KW-0472">Membrane</keyword>
<reference evidence="6" key="1">
    <citation type="submission" date="2018-10" db="EMBL/GenBank/DDBJ databases">
        <authorList>
            <person name="Ashton P.M."/>
            <person name="Dallman T."/>
            <person name="Nair S."/>
            <person name="De Pinna E."/>
            <person name="Peters T."/>
            <person name="Grant K."/>
        </authorList>
    </citation>
    <scope>NUCLEOTIDE SEQUENCE</scope>
    <source>
        <strain evidence="6">607825</strain>
    </source>
</reference>
<protein>
    <submittedName>
        <fullName evidence="6">Type IV secretion protein Rhs</fullName>
    </submittedName>
</protein>
<feature type="domain" description="DUF6531" evidence="3">
    <location>
        <begin position="224"/>
        <end position="296"/>
    </location>
</feature>
<evidence type="ECO:0000256" key="1">
    <source>
        <dbReference type="ARBA" id="ARBA00022737"/>
    </source>
</evidence>
<dbReference type="Pfam" id="PF25799">
    <property type="entry name" value="prePAAR_I"/>
    <property type="match status" value="1"/>
</dbReference>
<feature type="domain" description="Teneurin-like YD-shell" evidence="4">
    <location>
        <begin position="816"/>
        <end position="924"/>
    </location>
</feature>
<dbReference type="InterPro" id="IPR008727">
    <property type="entry name" value="PAAR_motif"/>
</dbReference>
<gene>
    <name evidence="6" type="ORF">D8S24_22600</name>
</gene>
<dbReference type="Gene3D" id="2.180.10.10">
    <property type="entry name" value="RHS repeat-associated core"/>
    <property type="match status" value="1"/>
</dbReference>
<dbReference type="Pfam" id="PF05593">
    <property type="entry name" value="RHS_repeat"/>
    <property type="match status" value="3"/>
</dbReference>
<comment type="caution">
    <text evidence="6">The sequence shown here is derived from an EMBL/GenBank/DDBJ whole genome shotgun (WGS) entry which is preliminary data.</text>
</comment>
<dbReference type="Pfam" id="PF05488">
    <property type="entry name" value="PAAR_motif"/>
    <property type="match status" value="1"/>
</dbReference>